<sequence length="337" mass="34752">MGTRVLVNLASVASGGIILTSLVIVGVLFQDINSLYYEVMDDMNEFKTLANDAWDEIMSVHGIQKQGGPPVSVNPFMELLARNKRQNEIPKHCKDGPPGRDGPDGPDGLQIAYPTDPPAPCIKCPPGPQGPPGPDGEMGPPGPDGQPGMPGRPGQQGPPGPQGPPGEPGPCGPPGPQGPQGPPGKDGTKTTCQKGPKGPRGPMGPMGNAGPNGPDGKRGPEGPMGPAGPAGMAGPAGRDGDMGPVSDYMFNSFTNTLLKFQAGPEGIPGLDAGYCPCPPRTNNKSIVPPPGGCDPVLVGEHAPYAARRRAAAKRRMARHRVHTAKTVQRAQRISLNH</sequence>
<dbReference type="InterPro" id="IPR002486">
    <property type="entry name" value="Col_cuticle_N"/>
</dbReference>
<feature type="compositionally biased region" description="Basic and acidic residues" evidence="2">
    <location>
        <begin position="87"/>
        <end position="103"/>
    </location>
</feature>
<name>A0A0N5AR11_9BILA</name>
<reference evidence="6" key="1">
    <citation type="submission" date="2016-04" db="UniProtKB">
        <authorList>
            <consortium name="WormBaseParasite"/>
        </authorList>
    </citation>
    <scope>IDENTIFICATION</scope>
</reference>
<keyword evidence="5" id="KW-1185">Reference proteome</keyword>
<feature type="transmembrane region" description="Helical" evidence="3">
    <location>
        <begin position="6"/>
        <end position="29"/>
    </location>
</feature>
<feature type="region of interest" description="Disordered" evidence="2">
    <location>
        <begin position="87"/>
        <end position="240"/>
    </location>
</feature>
<feature type="compositionally biased region" description="Low complexity" evidence="2">
    <location>
        <begin position="227"/>
        <end position="236"/>
    </location>
</feature>
<proteinExistence type="predicted"/>
<feature type="compositionally biased region" description="Pro residues" evidence="2">
    <location>
        <begin position="156"/>
        <end position="182"/>
    </location>
</feature>
<evidence type="ECO:0000313" key="5">
    <source>
        <dbReference type="Proteomes" id="UP000046393"/>
    </source>
</evidence>
<dbReference type="InterPro" id="IPR008160">
    <property type="entry name" value="Collagen"/>
</dbReference>
<accession>A0A0N5AR11</accession>
<dbReference type="SMART" id="SM01088">
    <property type="entry name" value="Col_cuticle_N"/>
    <property type="match status" value="1"/>
</dbReference>
<dbReference type="WBParaSite" id="SMUV_0000714101-mRNA-1">
    <property type="protein sequence ID" value="SMUV_0000714101-mRNA-1"/>
    <property type="gene ID" value="SMUV_0000714101"/>
</dbReference>
<dbReference type="PANTHER" id="PTHR24637:SF236">
    <property type="entry name" value="NEMATODE CUTICLE COLLAGEN N-TERMINAL DOMAIN-CONTAINING PROTEIN"/>
    <property type="match status" value="1"/>
</dbReference>
<feature type="domain" description="Nematode cuticle collagen N-terminal" evidence="4">
    <location>
        <begin position="5"/>
        <end position="57"/>
    </location>
</feature>
<organism evidence="5 6">
    <name type="scientific">Syphacia muris</name>
    <dbReference type="NCBI Taxonomy" id="451379"/>
    <lineage>
        <taxon>Eukaryota</taxon>
        <taxon>Metazoa</taxon>
        <taxon>Ecdysozoa</taxon>
        <taxon>Nematoda</taxon>
        <taxon>Chromadorea</taxon>
        <taxon>Rhabditida</taxon>
        <taxon>Spirurina</taxon>
        <taxon>Oxyuridomorpha</taxon>
        <taxon>Oxyuroidea</taxon>
        <taxon>Oxyuridae</taxon>
        <taxon>Syphacia</taxon>
    </lineage>
</organism>
<evidence type="ECO:0000256" key="2">
    <source>
        <dbReference type="SAM" id="MobiDB-lite"/>
    </source>
</evidence>
<keyword evidence="3" id="KW-1133">Transmembrane helix</keyword>
<feature type="compositionally biased region" description="Pro residues" evidence="2">
    <location>
        <begin position="115"/>
        <end position="144"/>
    </location>
</feature>
<dbReference type="AlphaFoldDB" id="A0A0N5AR11"/>
<feature type="compositionally biased region" description="Low complexity" evidence="2">
    <location>
        <begin position="146"/>
        <end position="155"/>
    </location>
</feature>
<feature type="compositionally biased region" description="Low complexity" evidence="2">
    <location>
        <begin position="203"/>
        <end position="214"/>
    </location>
</feature>
<keyword evidence="3" id="KW-0472">Membrane</keyword>
<evidence type="ECO:0000256" key="3">
    <source>
        <dbReference type="SAM" id="Phobius"/>
    </source>
</evidence>
<dbReference type="PANTHER" id="PTHR24637">
    <property type="entry name" value="COLLAGEN"/>
    <property type="match status" value="1"/>
</dbReference>
<evidence type="ECO:0000259" key="4">
    <source>
        <dbReference type="SMART" id="SM01088"/>
    </source>
</evidence>
<evidence type="ECO:0000256" key="1">
    <source>
        <dbReference type="ARBA" id="ARBA00022737"/>
    </source>
</evidence>
<keyword evidence="1" id="KW-0677">Repeat</keyword>
<dbReference type="Proteomes" id="UP000046393">
    <property type="component" value="Unplaced"/>
</dbReference>
<protein>
    <submittedName>
        <fullName evidence="6">Col_cuticle_N domain-containing protein</fullName>
    </submittedName>
</protein>
<keyword evidence="3" id="KW-0812">Transmembrane</keyword>
<dbReference type="Pfam" id="PF01484">
    <property type="entry name" value="Col_cuticle_N"/>
    <property type="match status" value="1"/>
</dbReference>
<dbReference type="GO" id="GO:0042302">
    <property type="term" value="F:structural constituent of cuticle"/>
    <property type="evidence" value="ECO:0007669"/>
    <property type="project" value="InterPro"/>
</dbReference>
<evidence type="ECO:0000313" key="6">
    <source>
        <dbReference type="WBParaSite" id="SMUV_0000714101-mRNA-1"/>
    </source>
</evidence>
<dbReference type="STRING" id="451379.A0A0N5AR11"/>
<dbReference type="Pfam" id="PF01391">
    <property type="entry name" value="Collagen"/>
    <property type="match status" value="1"/>
</dbReference>